<dbReference type="AlphaFoldDB" id="A0A2V3DWI5"/>
<accession>A0A2V3DWI5</accession>
<evidence type="ECO:0000313" key="1">
    <source>
        <dbReference type="EMBL" id="PXA69225.1"/>
    </source>
</evidence>
<organism evidence="1 2">
    <name type="scientific">Arthrobacter psychrochitiniphilus</name>
    <dbReference type="NCBI Taxonomy" id="291045"/>
    <lineage>
        <taxon>Bacteria</taxon>
        <taxon>Bacillati</taxon>
        <taxon>Actinomycetota</taxon>
        <taxon>Actinomycetes</taxon>
        <taxon>Micrococcales</taxon>
        <taxon>Micrococcaceae</taxon>
        <taxon>Arthrobacter</taxon>
    </lineage>
</organism>
<comment type="caution">
    <text evidence="1">The sequence shown here is derived from an EMBL/GenBank/DDBJ whole genome shotgun (WGS) entry which is preliminary data.</text>
</comment>
<dbReference type="OrthoDB" id="9777385at2"/>
<name>A0A2V3DWI5_9MICC</name>
<protein>
    <submittedName>
        <fullName evidence="1">Uncharacterized protein</fullName>
    </submittedName>
</protein>
<gene>
    <name evidence="1" type="ORF">CVS29_01255</name>
</gene>
<keyword evidence="2" id="KW-1185">Reference proteome</keyword>
<dbReference type="SUPFAM" id="SSF53187">
    <property type="entry name" value="Zn-dependent exopeptidases"/>
    <property type="match status" value="1"/>
</dbReference>
<sequence length="127" mass="14221">MRSWHPDSAGTISHRLEPEFFGIHGNPELGFKEFQASEWTASVLANAGYEITSGVAELATAFVATIGEGELVVIFARHSMRCPELVMFARTTSLPDRQWLRHWRWCPSLGALHFKAGNYRGGIRDTC</sequence>
<proteinExistence type="predicted"/>
<evidence type="ECO:0000313" key="2">
    <source>
        <dbReference type="Proteomes" id="UP000246303"/>
    </source>
</evidence>
<reference evidence="1 2" key="1">
    <citation type="submission" date="2018-05" db="EMBL/GenBank/DDBJ databases">
        <title>Genetic diversity of glacier-inhabiting Cryobacterium bacteria in China and description of Cryobacterium mengkeensis sp. nov. and Arthrobacter glacialis sp. nov.</title>
        <authorList>
            <person name="Liu Q."/>
            <person name="Xin Y.-H."/>
        </authorList>
    </citation>
    <scope>NUCLEOTIDE SEQUENCE [LARGE SCALE GENOMIC DNA]</scope>
    <source>
        <strain evidence="1 2">GP3</strain>
    </source>
</reference>
<dbReference type="RefSeq" id="WP_110104512.1">
    <property type="nucleotide sequence ID" value="NZ_JACBZZ010000001.1"/>
</dbReference>
<dbReference type="EMBL" id="QHLZ01000001">
    <property type="protein sequence ID" value="PXA69225.1"/>
    <property type="molecule type" value="Genomic_DNA"/>
</dbReference>
<dbReference type="Proteomes" id="UP000246303">
    <property type="component" value="Unassembled WGS sequence"/>
</dbReference>
<dbReference type="Gene3D" id="3.40.630.10">
    <property type="entry name" value="Zn peptidases"/>
    <property type="match status" value="1"/>
</dbReference>